<dbReference type="SUPFAM" id="SSF48452">
    <property type="entry name" value="TPR-like"/>
    <property type="match status" value="1"/>
</dbReference>
<feature type="domain" description="RagB/SusD" evidence="6">
    <location>
        <begin position="331"/>
        <end position="653"/>
    </location>
</feature>
<dbReference type="Pfam" id="PF07980">
    <property type="entry name" value="SusD_RagB"/>
    <property type="match status" value="1"/>
</dbReference>
<proteinExistence type="inferred from homology"/>
<name>A0AAQ2NFQ9_BACFG</name>
<organism evidence="8 9">
    <name type="scientific">Bacteroides fragilis</name>
    <dbReference type="NCBI Taxonomy" id="817"/>
    <lineage>
        <taxon>Bacteria</taxon>
        <taxon>Pseudomonadati</taxon>
        <taxon>Bacteroidota</taxon>
        <taxon>Bacteroidia</taxon>
        <taxon>Bacteroidales</taxon>
        <taxon>Bacteroidaceae</taxon>
        <taxon>Bacteroides</taxon>
    </lineage>
</organism>
<dbReference type="Proteomes" id="UP001060330">
    <property type="component" value="Chromosome"/>
</dbReference>
<feature type="domain" description="SusD-like N-terminal" evidence="7">
    <location>
        <begin position="28"/>
        <end position="237"/>
    </location>
</feature>
<evidence type="ECO:0000313" key="8">
    <source>
        <dbReference type="EMBL" id="UVR57837.1"/>
    </source>
</evidence>
<evidence type="ECO:0000256" key="2">
    <source>
        <dbReference type="ARBA" id="ARBA00006275"/>
    </source>
</evidence>
<dbReference type="InterPro" id="IPR011990">
    <property type="entry name" value="TPR-like_helical_dom_sf"/>
</dbReference>
<gene>
    <name evidence="8" type="ORF">NXX45_07260</name>
</gene>
<keyword evidence="4" id="KW-0472">Membrane</keyword>
<comment type="subcellular location">
    <subcellularLocation>
        <location evidence="1">Cell outer membrane</location>
    </subcellularLocation>
</comment>
<keyword evidence="3" id="KW-0732">Signal</keyword>
<dbReference type="Gene3D" id="1.25.40.390">
    <property type="match status" value="1"/>
</dbReference>
<evidence type="ECO:0000313" key="9">
    <source>
        <dbReference type="Proteomes" id="UP001060330"/>
    </source>
</evidence>
<evidence type="ECO:0000256" key="4">
    <source>
        <dbReference type="ARBA" id="ARBA00023136"/>
    </source>
</evidence>
<evidence type="ECO:0000256" key="3">
    <source>
        <dbReference type="ARBA" id="ARBA00022729"/>
    </source>
</evidence>
<evidence type="ECO:0000256" key="1">
    <source>
        <dbReference type="ARBA" id="ARBA00004442"/>
    </source>
</evidence>
<dbReference type="RefSeq" id="WP_008658528.1">
    <property type="nucleotide sequence ID" value="NZ_CABKOU010000002.1"/>
</dbReference>
<dbReference type="EMBL" id="CP103216">
    <property type="protein sequence ID" value="UVR57837.1"/>
    <property type="molecule type" value="Genomic_DNA"/>
</dbReference>
<evidence type="ECO:0000259" key="6">
    <source>
        <dbReference type="Pfam" id="PF07980"/>
    </source>
</evidence>
<dbReference type="AlphaFoldDB" id="A0AAQ2NFQ9"/>
<dbReference type="Pfam" id="PF14322">
    <property type="entry name" value="SusD-like_3"/>
    <property type="match status" value="1"/>
</dbReference>
<dbReference type="PROSITE" id="PS51257">
    <property type="entry name" value="PROKAR_LIPOPROTEIN"/>
    <property type="match status" value="1"/>
</dbReference>
<evidence type="ECO:0000256" key="5">
    <source>
        <dbReference type="ARBA" id="ARBA00023237"/>
    </source>
</evidence>
<comment type="similarity">
    <text evidence="2">Belongs to the SusD family.</text>
</comment>
<accession>A0AAQ2NFQ9</accession>
<evidence type="ECO:0000259" key="7">
    <source>
        <dbReference type="Pfam" id="PF14322"/>
    </source>
</evidence>
<reference evidence="8" key="1">
    <citation type="submission" date="2022-08" db="EMBL/GenBank/DDBJ databases">
        <title>Genome Sequencing of Bacteroides fragilis Group Isolates with Nanopore Technology.</title>
        <authorList>
            <person name="Tisza M.J."/>
            <person name="Smith D."/>
            <person name="Dekker J.P."/>
        </authorList>
    </citation>
    <scope>NUCLEOTIDE SEQUENCE</scope>
    <source>
        <strain evidence="8">BFG-70</strain>
    </source>
</reference>
<dbReference type="InterPro" id="IPR012944">
    <property type="entry name" value="SusD_RagB_dom"/>
</dbReference>
<sequence length="681" mass="77340">MKINIKHLGFYALLGMMPFSVTSCNDLLDLEPVSQITSEVYYETADQLASYLNNYYNSFLQNPYNGYMYHEAAYNDGMARSDRNTDIFVQGISGNTTLFADDYWEVPTDKNMQSSYFSYIRICNYFLEQVLPKYEAGEISGEEELIKNYIGEAYFMRALTYYRALVVFGDFPIVTTVLEDNNDEVVEASKRSPRNEVARFILEDLDKAIDLLASRSKFSGQRLNREAALLFKSRVALYEGTFEKYHRNSGRVPGDSEWPGANADYNSGKIFGIDGEIEFFLTEAIAAAEEVAGTAQLTSNNHVIEPTVGVTTGWNPYFEMYSQPSLANVTEVLLWKEYNSELSVKHNAPYRCKIGCADGYTRTFVEAFLMKNGLPIYAENSGYQGDTSIDNAKKDRDERLQLFVWGESTILDTDESAPTVGTLFSKADITASEDEKRCITGYQPRKYYTYDYEQTTNDEIRGTNACPIFRVAEAMLNYMEASYELTGTLNSTALGYWKALRERAGVSTDVEATIAATDLSKEGDFGVYSGTSMVDKTLYNIRRERMAETFSEGLRYTDLLRWRSFDNMLSDKWIPEGVNFWDGMYRNYMVDSDGNEVELVADGSDNAIVSSSELSKYLRPYSRTMSSTNALKDGYNWHKAYYLYPISIADMQYASPDGSKENTYLYQNIYWPNTGGGHAEE</sequence>
<dbReference type="InterPro" id="IPR033985">
    <property type="entry name" value="SusD-like_N"/>
</dbReference>
<keyword evidence="5" id="KW-0998">Cell outer membrane</keyword>
<dbReference type="KEGG" id="bfb:VU15_03060"/>
<protein>
    <submittedName>
        <fullName evidence="8">RagB/SusD family nutrient uptake outer membrane protein</fullName>
    </submittedName>
</protein>
<dbReference type="GO" id="GO:0009279">
    <property type="term" value="C:cell outer membrane"/>
    <property type="evidence" value="ECO:0007669"/>
    <property type="project" value="UniProtKB-SubCell"/>
</dbReference>